<keyword evidence="1" id="KW-0378">Hydrolase</keyword>
<dbReference type="Pfam" id="PF00657">
    <property type="entry name" value="Lipase_GDSL"/>
    <property type="match status" value="1"/>
</dbReference>
<reference evidence="1 2" key="1">
    <citation type="journal article" date="2023" name="Genome Announc.">
        <title>Pan-Genome Analyses of the Genus Cohnella and Proposal of the Novel Species Cohnella silvisoli sp. nov., Isolated from Forest Soil.</title>
        <authorList>
            <person name="Wang C."/>
            <person name="Mao L."/>
            <person name="Bao G."/>
            <person name="Zhu H."/>
        </authorList>
    </citation>
    <scope>NUCLEOTIDE SEQUENCE [LARGE SCALE GENOMIC DNA]</scope>
    <source>
        <strain evidence="1 2">NL03-T5-1</strain>
    </source>
</reference>
<dbReference type="CDD" id="cd01830">
    <property type="entry name" value="XynE_like"/>
    <property type="match status" value="1"/>
</dbReference>
<dbReference type="InterPro" id="IPR001087">
    <property type="entry name" value="GDSL"/>
</dbReference>
<name>A0ABV1L4B2_9BACL</name>
<proteinExistence type="predicted"/>
<dbReference type="Gene3D" id="3.40.50.1110">
    <property type="entry name" value="SGNH hydrolase"/>
    <property type="match status" value="1"/>
</dbReference>
<dbReference type="PANTHER" id="PTHR43784">
    <property type="entry name" value="GDSL-LIKE LIPASE/ACYLHYDROLASE, PUTATIVE (AFU_ORTHOLOGUE AFUA_2G00820)-RELATED"/>
    <property type="match status" value="1"/>
</dbReference>
<dbReference type="Proteomes" id="UP001493487">
    <property type="component" value="Unassembled WGS sequence"/>
</dbReference>
<evidence type="ECO:0000313" key="1">
    <source>
        <dbReference type="EMBL" id="MEQ4486857.1"/>
    </source>
</evidence>
<dbReference type="SUPFAM" id="SSF52266">
    <property type="entry name" value="SGNH hydrolase"/>
    <property type="match status" value="1"/>
</dbReference>
<evidence type="ECO:0000313" key="2">
    <source>
        <dbReference type="Proteomes" id="UP001493487"/>
    </source>
</evidence>
<sequence length="387" mass="42152">MSIADKGTSKESWIASWYASPEPIWGEEFLFPTKLPAKLKNQTIRQVARISVGGRRVRVVLSNEFGSVPLVIGDAHVALTGVGSKIVHGSDRKLEFSGKSTIVVPIGAAIMSDPVELYVDSLQSISVSIFLPEETVPTTFHWDARQTAFIANGNHVSDTDFNTNATTDVSMYLKSILVDAPMNAGTVVAIGDSITDGAQATVDANTRWPNILADRLVQRNVSILNAGISGGRLLRNVKGINALARFDRDVLNQPNVKSVVVIIGTNDIGMPGMAFAPAETLPTVDELIAGYRQLIARAHVRNVRIIGGTLPPFELYYTEAKEKMRQQVNDWIRSGEFDGVFDLDALSRDPYRPTRFLSAFDSGDHIHPGDLGNKMIADAIDLDLILN</sequence>
<dbReference type="RefSeq" id="WP_232189982.1">
    <property type="nucleotide sequence ID" value="NZ_JAIOAP010000025.1"/>
</dbReference>
<dbReference type="GO" id="GO:0016787">
    <property type="term" value="F:hydrolase activity"/>
    <property type="evidence" value="ECO:0007669"/>
    <property type="project" value="UniProtKB-KW"/>
</dbReference>
<protein>
    <submittedName>
        <fullName evidence="1">SGNH/GDSL hydrolase family protein</fullName>
    </submittedName>
</protein>
<organism evidence="1 2">
    <name type="scientific">Cohnella silvisoli</name>
    <dbReference type="NCBI Taxonomy" id="2873699"/>
    <lineage>
        <taxon>Bacteria</taxon>
        <taxon>Bacillati</taxon>
        <taxon>Bacillota</taxon>
        <taxon>Bacilli</taxon>
        <taxon>Bacillales</taxon>
        <taxon>Paenibacillaceae</taxon>
        <taxon>Cohnella</taxon>
    </lineage>
</organism>
<accession>A0ABV1L4B2</accession>
<dbReference type="InterPro" id="IPR036514">
    <property type="entry name" value="SGNH_hydro_sf"/>
</dbReference>
<dbReference type="InterPro" id="IPR053140">
    <property type="entry name" value="GDSL_Rv0518-like"/>
</dbReference>
<keyword evidence="2" id="KW-1185">Reference proteome</keyword>
<gene>
    <name evidence="1" type="ORF">QJS35_31225</name>
</gene>
<dbReference type="PANTHER" id="PTHR43784:SF2">
    <property type="entry name" value="GDSL-LIKE LIPASE_ACYLHYDROLASE, PUTATIVE (AFU_ORTHOLOGUE AFUA_2G00820)-RELATED"/>
    <property type="match status" value="1"/>
</dbReference>
<comment type="caution">
    <text evidence="1">The sequence shown here is derived from an EMBL/GenBank/DDBJ whole genome shotgun (WGS) entry which is preliminary data.</text>
</comment>
<dbReference type="EMBL" id="JASKHM010000026">
    <property type="protein sequence ID" value="MEQ4486857.1"/>
    <property type="molecule type" value="Genomic_DNA"/>
</dbReference>